<dbReference type="GO" id="GO:0005886">
    <property type="term" value="C:plasma membrane"/>
    <property type="evidence" value="ECO:0007669"/>
    <property type="project" value="UniProtKB-SubCell"/>
</dbReference>
<dbReference type="Gene3D" id="1.20.1250.20">
    <property type="entry name" value="MFS general substrate transporter like domains"/>
    <property type="match status" value="2"/>
</dbReference>
<evidence type="ECO:0000256" key="5">
    <source>
        <dbReference type="ARBA" id="ARBA00023136"/>
    </source>
</evidence>
<feature type="transmembrane region" description="Helical" evidence="6">
    <location>
        <begin position="193"/>
        <end position="215"/>
    </location>
</feature>
<feature type="transmembrane region" description="Helical" evidence="6">
    <location>
        <begin position="57"/>
        <end position="76"/>
    </location>
</feature>
<evidence type="ECO:0000256" key="4">
    <source>
        <dbReference type="ARBA" id="ARBA00022989"/>
    </source>
</evidence>
<evidence type="ECO:0000256" key="6">
    <source>
        <dbReference type="SAM" id="Phobius"/>
    </source>
</evidence>
<dbReference type="InterPro" id="IPR050189">
    <property type="entry name" value="MFS_Efflux_Transporters"/>
</dbReference>
<evidence type="ECO:0000256" key="1">
    <source>
        <dbReference type="ARBA" id="ARBA00004651"/>
    </source>
</evidence>
<dbReference type="PROSITE" id="PS50850">
    <property type="entry name" value="MFS"/>
    <property type="match status" value="1"/>
</dbReference>
<feature type="transmembrane region" description="Helical" evidence="6">
    <location>
        <begin position="149"/>
        <end position="172"/>
    </location>
</feature>
<comment type="caution">
    <text evidence="8">The sequence shown here is derived from an EMBL/GenBank/DDBJ whole genome shotgun (WGS) entry which is preliminary data.</text>
</comment>
<comment type="subcellular location">
    <subcellularLocation>
        <location evidence="1">Cell membrane</location>
        <topology evidence="1">Multi-pass membrane protein</topology>
    </subcellularLocation>
</comment>
<keyword evidence="5 6" id="KW-0472">Membrane</keyword>
<dbReference type="InterPro" id="IPR011701">
    <property type="entry name" value="MFS"/>
</dbReference>
<feature type="transmembrane region" description="Helical" evidence="6">
    <location>
        <begin position="82"/>
        <end position="102"/>
    </location>
</feature>
<protein>
    <submittedName>
        <fullName evidence="8">MFS transporter</fullName>
    </submittedName>
</protein>
<feature type="transmembrane region" description="Helical" evidence="6">
    <location>
        <begin position="350"/>
        <end position="372"/>
    </location>
</feature>
<dbReference type="AlphaFoldDB" id="A0AB36IAS9"/>
<evidence type="ECO:0000259" key="7">
    <source>
        <dbReference type="PROSITE" id="PS50850"/>
    </source>
</evidence>
<reference evidence="8 9" key="1">
    <citation type="submission" date="2015-12" db="EMBL/GenBank/DDBJ databases">
        <title>Genome sequence of Corynebacterium AS 1.542.</title>
        <authorList>
            <person name="Yang J."/>
            <person name="Yang S."/>
        </authorList>
    </citation>
    <scope>NUCLEOTIDE SEQUENCE [LARGE SCALE GENOMIC DNA]</scope>
    <source>
        <strain evidence="8 9">AS 1.542</strain>
    </source>
</reference>
<keyword evidence="3 6" id="KW-0812">Transmembrane</keyword>
<organism evidence="8 9">
    <name type="scientific">Corynebacterium glutamicum</name>
    <name type="common">Brevibacterium saccharolyticum</name>
    <dbReference type="NCBI Taxonomy" id="1718"/>
    <lineage>
        <taxon>Bacteria</taxon>
        <taxon>Bacillati</taxon>
        <taxon>Actinomycetota</taxon>
        <taxon>Actinomycetes</taxon>
        <taxon>Mycobacteriales</taxon>
        <taxon>Corynebacteriaceae</taxon>
        <taxon>Corynebacterium</taxon>
    </lineage>
</organism>
<accession>A0AB36IAS9</accession>
<dbReference type="PANTHER" id="PTHR43124:SF3">
    <property type="entry name" value="CHLORAMPHENICOL EFFLUX PUMP RV0191"/>
    <property type="match status" value="1"/>
</dbReference>
<keyword evidence="2" id="KW-1003">Cell membrane</keyword>
<feature type="transmembrane region" description="Helical" evidence="6">
    <location>
        <begin position="288"/>
        <end position="309"/>
    </location>
</feature>
<dbReference type="InterPro" id="IPR036259">
    <property type="entry name" value="MFS_trans_sf"/>
</dbReference>
<dbReference type="Proteomes" id="UP000186091">
    <property type="component" value="Unassembled WGS sequence"/>
</dbReference>
<evidence type="ECO:0000256" key="3">
    <source>
        <dbReference type="ARBA" id="ARBA00022692"/>
    </source>
</evidence>
<feature type="transmembrane region" description="Helical" evidence="6">
    <location>
        <begin position="227"/>
        <end position="248"/>
    </location>
</feature>
<evidence type="ECO:0000313" key="9">
    <source>
        <dbReference type="Proteomes" id="UP000186091"/>
    </source>
</evidence>
<feature type="domain" description="Major facilitator superfamily (MFS) profile" evidence="7">
    <location>
        <begin position="1"/>
        <end position="377"/>
    </location>
</feature>
<proteinExistence type="predicted"/>
<dbReference type="SUPFAM" id="SSF103473">
    <property type="entry name" value="MFS general substrate transporter"/>
    <property type="match status" value="1"/>
</dbReference>
<evidence type="ECO:0000256" key="2">
    <source>
        <dbReference type="ARBA" id="ARBA00022475"/>
    </source>
</evidence>
<dbReference type="Pfam" id="PF07690">
    <property type="entry name" value="MFS_1"/>
    <property type="match status" value="1"/>
</dbReference>
<evidence type="ECO:0000313" key="8">
    <source>
        <dbReference type="EMBL" id="OKX79385.1"/>
    </source>
</evidence>
<keyword evidence="4 6" id="KW-1133">Transmembrane helix</keyword>
<dbReference type="EMBL" id="LOQT01000023">
    <property type="protein sequence ID" value="OKX79385.1"/>
    <property type="molecule type" value="Genomic_DNA"/>
</dbReference>
<feature type="transmembrane region" description="Helical" evidence="6">
    <location>
        <begin position="260"/>
        <end position="282"/>
    </location>
</feature>
<feature type="transmembrane region" description="Helical" evidence="6">
    <location>
        <begin position="123"/>
        <end position="143"/>
    </location>
</feature>
<dbReference type="GO" id="GO:0022857">
    <property type="term" value="F:transmembrane transporter activity"/>
    <property type="evidence" value="ECO:0007669"/>
    <property type="project" value="InterPro"/>
</dbReference>
<feature type="transmembrane region" description="Helical" evidence="6">
    <location>
        <begin position="321"/>
        <end position="344"/>
    </location>
</feature>
<gene>
    <name evidence="8" type="ORF">AUP69_09880</name>
</gene>
<dbReference type="PANTHER" id="PTHR43124">
    <property type="entry name" value="PURINE EFFLUX PUMP PBUE"/>
    <property type="match status" value="1"/>
</dbReference>
<name>A0AB36IAS9_CORGT</name>
<feature type="transmembrane region" description="Helical" evidence="6">
    <location>
        <begin position="29"/>
        <end position="50"/>
    </location>
</feature>
<sequence length="393" mass="41631">MGVSALLTSGFSAFGPAIRESLVLFRSELSLFSLLLFITASATSIPWGLLADRLSPLKGISLTFLFAILGLTGVALAPKLSVLLISALAGGCSLAISATVTNKLVSQFVAFRRRGRVLSTKQMGVQIAQVIAGFLFPAVAVYFGWRAGLAAGVLVAIIGLIIIVVSTRQSFVEHIDQPQRLVSSINDSSNTRLLSAMVVFALVTSLCFQSNLFGLPLMGYEELGHNVSTASAVVVVFGAVGFISRLVWGVFADKPFNIKMVIFALGIGLFLAEIAISLSVWFGVAWAFWLGAVLVGTFFALVPVVLSAVILQNFSACRIGLISGVISVSTFAGFAAGPLLFGIVADTWSYQHSSFVILAITAVASLVTWLLLKNKPLKAIEVVESMESMRKGT</sequence>
<dbReference type="InterPro" id="IPR020846">
    <property type="entry name" value="MFS_dom"/>
</dbReference>